<dbReference type="EMBL" id="KN839276">
    <property type="protein sequence ID" value="KIJ90132.1"/>
    <property type="molecule type" value="Genomic_DNA"/>
</dbReference>
<dbReference type="GO" id="GO:0034975">
    <property type="term" value="P:protein folding in endoplasmic reticulum"/>
    <property type="evidence" value="ECO:0007669"/>
    <property type="project" value="TreeGrafter"/>
</dbReference>
<feature type="domain" description="ER membrane protein complex subunit 1 C-terminal" evidence="10">
    <location>
        <begin position="290"/>
        <end position="397"/>
    </location>
</feature>
<name>A0A0C9WGR1_9AGAR</name>
<evidence type="ECO:0000256" key="9">
    <source>
        <dbReference type="ARBA" id="ARBA00023180"/>
    </source>
</evidence>
<keyword evidence="4" id="KW-0812">Transmembrane</keyword>
<proteinExistence type="inferred from homology"/>
<dbReference type="Proteomes" id="UP000054477">
    <property type="component" value="Unassembled WGS sequence"/>
</dbReference>
<evidence type="ECO:0000313" key="12">
    <source>
        <dbReference type="EMBL" id="KIJ90132.1"/>
    </source>
</evidence>
<evidence type="ECO:0000256" key="2">
    <source>
        <dbReference type="ARBA" id="ARBA00007904"/>
    </source>
</evidence>
<dbReference type="InterPro" id="IPR026895">
    <property type="entry name" value="EMC1"/>
</dbReference>
<dbReference type="PANTHER" id="PTHR21573:SF0">
    <property type="entry name" value="ER MEMBRANE PROTEIN COMPLEX SUBUNIT 1"/>
    <property type="match status" value="1"/>
</dbReference>
<protein>
    <recommendedName>
        <fullName evidence="3">ER membrane protein complex subunit 1</fullName>
    </recommendedName>
</protein>
<dbReference type="InterPro" id="IPR011678">
    <property type="entry name" value="EMC1_C"/>
</dbReference>
<evidence type="ECO:0000259" key="10">
    <source>
        <dbReference type="Pfam" id="PF07774"/>
    </source>
</evidence>
<organism evidence="11 13">
    <name type="scientific">Laccaria amethystina LaAM-08-1</name>
    <dbReference type="NCBI Taxonomy" id="1095629"/>
    <lineage>
        <taxon>Eukaryota</taxon>
        <taxon>Fungi</taxon>
        <taxon>Dikarya</taxon>
        <taxon>Basidiomycota</taxon>
        <taxon>Agaricomycotina</taxon>
        <taxon>Agaricomycetes</taxon>
        <taxon>Agaricomycetidae</taxon>
        <taxon>Agaricales</taxon>
        <taxon>Agaricineae</taxon>
        <taxon>Hydnangiaceae</taxon>
        <taxon>Laccaria</taxon>
    </lineage>
</organism>
<sequence length="402" mass="44844">MTGSYALVSSPTLSRDIFGFTQVVVAATAFGKVFGIDSGNSEILWSRVLGLGWAAEIGGRIHPVQLYVTRKVTDGGDPEVVLVTQIRADNTLVDTVFFHVNAVNGEDVRQASKKSDVFKGLDIIQGPRLEGFLLQTEPKAVVLLDEFLQVYLYHNKSATQAAFAKFSLSDSPQSKLSDKLVAYTTWSLNLPPSESIQQLLPAASRRPIASIGRVVGNRTTLYKYLNPRLFPLLAVCPTTNICGLYLVDSTKDTVVYYVQINGHGGCNIKTALTGNWDIEWSLLSYMREKSWMRKRLGALGHAFSEKSLHFTAYEQALMFPHAINALAPTSTKFGMSSKDLNVAIENHRIQSFQRAMLKPRRPKRKVTAEEAEEFLIEYDPVLPDDPHRVFSRNYEVSFWDSS</sequence>
<keyword evidence="5" id="KW-0732">Signal</keyword>
<comment type="similarity">
    <text evidence="2">Belongs to the EMC1 family.</text>
</comment>
<evidence type="ECO:0000256" key="6">
    <source>
        <dbReference type="ARBA" id="ARBA00022824"/>
    </source>
</evidence>
<evidence type="ECO:0000256" key="3">
    <source>
        <dbReference type="ARBA" id="ARBA00020824"/>
    </source>
</evidence>
<evidence type="ECO:0000313" key="11">
    <source>
        <dbReference type="EMBL" id="KIJ89884.1"/>
    </source>
</evidence>
<reference evidence="11 13" key="1">
    <citation type="submission" date="2014-04" db="EMBL/GenBank/DDBJ databases">
        <authorList>
            <consortium name="DOE Joint Genome Institute"/>
            <person name="Kuo A."/>
            <person name="Kohler A."/>
            <person name="Nagy L.G."/>
            <person name="Floudas D."/>
            <person name="Copeland A."/>
            <person name="Barry K.W."/>
            <person name="Cichocki N."/>
            <person name="Veneault-Fourrey C."/>
            <person name="LaButti K."/>
            <person name="Lindquist E.A."/>
            <person name="Lipzen A."/>
            <person name="Lundell T."/>
            <person name="Morin E."/>
            <person name="Murat C."/>
            <person name="Sun H."/>
            <person name="Tunlid A."/>
            <person name="Henrissat B."/>
            <person name="Grigoriev I.V."/>
            <person name="Hibbett D.S."/>
            <person name="Martin F."/>
            <person name="Nordberg H.P."/>
            <person name="Cantor M.N."/>
            <person name="Hua S.X."/>
        </authorList>
    </citation>
    <scope>NUCLEOTIDE SEQUENCE [LARGE SCALE GENOMIC DNA]</scope>
    <source>
        <strain evidence="11 13">LaAM-08-1</strain>
    </source>
</reference>
<keyword evidence="7" id="KW-1133">Transmembrane helix</keyword>
<gene>
    <name evidence="12" type="ORF">K443DRAFT_15495</name>
    <name evidence="11" type="ORF">K443DRAFT_15726</name>
</gene>
<keyword evidence="6" id="KW-0256">Endoplasmic reticulum</keyword>
<evidence type="ECO:0000256" key="7">
    <source>
        <dbReference type="ARBA" id="ARBA00022989"/>
    </source>
</evidence>
<dbReference type="AlphaFoldDB" id="A0A0C9WGR1"/>
<evidence type="ECO:0000256" key="4">
    <source>
        <dbReference type="ARBA" id="ARBA00022692"/>
    </source>
</evidence>
<dbReference type="OrthoDB" id="28092at2759"/>
<keyword evidence="8" id="KW-0472">Membrane</keyword>
<keyword evidence="13" id="KW-1185">Reference proteome</keyword>
<dbReference type="EMBL" id="KN839386">
    <property type="protein sequence ID" value="KIJ89884.1"/>
    <property type="molecule type" value="Genomic_DNA"/>
</dbReference>
<keyword evidence="9" id="KW-0325">Glycoprotein</keyword>
<dbReference type="GO" id="GO:0072546">
    <property type="term" value="C:EMC complex"/>
    <property type="evidence" value="ECO:0007669"/>
    <property type="project" value="InterPro"/>
</dbReference>
<evidence type="ECO:0000256" key="1">
    <source>
        <dbReference type="ARBA" id="ARBA00004115"/>
    </source>
</evidence>
<comment type="subcellular location">
    <subcellularLocation>
        <location evidence="1">Endoplasmic reticulum membrane</location>
        <topology evidence="1">Single-pass type I membrane protein</topology>
    </subcellularLocation>
</comment>
<reference evidence="13" key="2">
    <citation type="submission" date="2015-01" db="EMBL/GenBank/DDBJ databases">
        <title>Evolutionary Origins and Diversification of the Mycorrhizal Mutualists.</title>
        <authorList>
            <consortium name="DOE Joint Genome Institute"/>
            <consortium name="Mycorrhizal Genomics Consortium"/>
            <person name="Kohler A."/>
            <person name="Kuo A."/>
            <person name="Nagy L.G."/>
            <person name="Floudas D."/>
            <person name="Copeland A."/>
            <person name="Barry K.W."/>
            <person name="Cichocki N."/>
            <person name="Veneault-Fourrey C."/>
            <person name="LaButti K."/>
            <person name="Lindquist E.A."/>
            <person name="Lipzen A."/>
            <person name="Lundell T."/>
            <person name="Morin E."/>
            <person name="Murat C."/>
            <person name="Riley R."/>
            <person name="Ohm R."/>
            <person name="Sun H."/>
            <person name="Tunlid A."/>
            <person name="Henrissat B."/>
            <person name="Grigoriev I.V."/>
            <person name="Hibbett D.S."/>
            <person name="Martin F."/>
        </authorList>
    </citation>
    <scope>NUCLEOTIDE SEQUENCE [LARGE SCALE GENOMIC DNA]</scope>
    <source>
        <strain evidence="13">LaAM-08-1</strain>
    </source>
</reference>
<evidence type="ECO:0000256" key="8">
    <source>
        <dbReference type="ARBA" id="ARBA00023136"/>
    </source>
</evidence>
<evidence type="ECO:0000313" key="13">
    <source>
        <dbReference type="Proteomes" id="UP000054477"/>
    </source>
</evidence>
<reference evidence="11" key="3">
    <citation type="submission" date="2015-02" db="EMBL/GenBank/DDBJ databases">
        <title>Evolutionary Origins and Diversification of the Mycorrhizal Mutualists.</title>
        <authorList>
            <consortium name="DOE Joint Genome Institute"/>
            <consortium name="Mycorrhizal Genomics Consortium"/>
            <person name="Kohler A."/>
            <person name="Kuo A."/>
            <person name="Nagy L.G."/>
            <person name="Floudas D."/>
            <person name="Copeland A."/>
            <person name="Barry K.W."/>
            <person name="Cichocki N."/>
            <person name="Veneault-Fourrey C."/>
            <person name="LaButti K."/>
            <person name="Lindquist E.A."/>
            <person name="Lipzen A."/>
            <person name="Lundell T."/>
            <person name="Morin E."/>
            <person name="Murat C."/>
            <person name="Riley R."/>
            <person name="Ohm R."/>
            <person name="Sun H."/>
            <person name="Tunlid A."/>
            <person name="Henrissat B."/>
            <person name="Grigoriev I.V."/>
            <person name="Hibbett D.S."/>
            <person name="Martin F."/>
        </authorList>
    </citation>
    <scope>NUCLEOTIDE SEQUENCE</scope>
    <source>
        <strain evidence="11">LaAM-08-1</strain>
    </source>
</reference>
<dbReference type="STRING" id="1095629.A0A0C9WGR1"/>
<accession>A0A0C9WGR1</accession>
<dbReference type="Pfam" id="PF07774">
    <property type="entry name" value="EMC1_C"/>
    <property type="match status" value="1"/>
</dbReference>
<evidence type="ECO:0000256" key="5">
    <source>
        <dbReference type="ARBA" id="ARBA00022729"/>
    </source>
</evidence>
<dbReference type="HOGENOM" id="CLU_685239_0_0_1"/>
<dbReference type="PANTHER" id="PTHR21573">
    <property type="entry name" value="ER MEMBRANE PROTEIN COMPLEX SUBUNIT 1"/>
    <property type="match status" value="1"/>
</dbReference>